<name>A0A3B1AXR4_9ZZZZ</name>
<dbReference type="GO" id="GO:0009245">
    <property type="term" value="P:lipid A biosynthetic process"/>
    <property type="evidence" value="ECO:0007669"/>
    <property type="project" value="UniProtKB-KW"/>
</dbReference>
<evidence type="ECO:0000313" key="7">
    <source>
        <dbReference type="EMBL" id="VAW98814.1"/>
    </source>
</evidence>
<dbReference type="NCBIfam" id="TIGR01852">
    <property type="entry name" value="lipid_A_lpxA"/>
    <property type="match status" value="1"/>
</dbReference>
<feature type="domain" description="UDP N-acetylglucosamine O-acyltransferase C-terminal" evidence="6">
    <location>
        <begin position="175"/>
        <end position="256"/>
    </location>
</feature>
<dbReference type="PIRSF" id="PIRSF000456">
    <property type="entry name" value="UDP-GlcNAc_acltr"/>
    <property type="match status" value="1"/>
</dbReference>
<dbReference type="GO" id="GO:0016020">
    <property type="term" value="C:membrane"/>
    <property type="evidence" value="ECO:0007669"/>
    <property type="project" value="GOC"/>
</dbReference>
<dbReference type="InterPro" id="IPR037157">
    <property type="entry name" value="Acetyltransf_C_sf"/>
</dbReference>
<dbReference type="CDD" id="cd03351">
    <property type="entry name" value="LbH_UDP-GlcNAc_AT"/>
    <property type="match status" value="1"/>
</dbReference>
<keyword evidence="5 7" id="KW-0012">Acyltransferase</keyword>
<keyword evidence="3 7" id="KW-0808">Transferase</keyword>
<dbReference type="Pfam" id="PF13720">
    <property type="entry name" value="Acetyltransf_11"/>
    <property type="match status" value="1"/>
</dbReference>
<evidence type="ECO:0000256" key="1">
    <source>
        <dbReference type="ARBA" id="ARBA00022516"/>
    </source>
</evidence>
<dbReference type="PANTHER" id="PTHR43480:SF1">
    <property type="entry name" value="ACYL-[ACYL-CARRIER-PROTEIN]--UDP-N-ACETYLGLUCOSAMINE O-ACYLTRANSFERASE, MITOCHONDRIAL-RELATED"/>
    <property type="match status" value="1"/>
</dbReference>
<keyword evidence="2" id="KW-0441">Lipid A biosynthesis</keyword>
<dbReference type="PANTHER" id="PTHR43480">
    <property type="entry name" value="ACYL-[ACYL-CARRIER-PROTEIN]--UDP-N-ACETYLGLUCOSAMINE O-ACYLTRANSFERASE"/>
    <property type="match status" value="1"/>
</dbReference>
<accession>A0A3B1AXR4</accession>
<dbReference type="AlphaFoldDB" id="A0A3B1AXR4"/>
<dbReference type="InterPro" id="IPR010137">
    <property type="entry name" value="Lipid_A_LpxA"/>
</dbReference>
<dbReference type="HAMAP" id="MF_00387">
    <property type="entry name" value="LpxA"/>
    <property type="match status" value="1"/>
</dbReference>
<dbReference type="EC" id="2.3.1.129" evidence="7"/>
<organism evidence="7">
    <name type="scientific">hydrothermal vent metagenome</name>
    <dbReference type="NCBI Taxonomy" id="652676"/>
    <lineage>
        <taxon>unclassified sequences</taxon>
        <taxon>metagenomes</taxon>
        <taxon>ecological metagenomes</taxon>
    </lineage>
</organism>
<proteinExistence type="inferred from homology"/>
<dbReference type="EMBL" id="UOFR01000063">
    <property type="protein sequence ID" value="VAW98814.1"/>
    <property type="molecule type" value="Genomic_DNA"/>
</dbReference>
<evidence type="ECO:0000256" key="2">
    <source>
        <dbReference type="ARBA" id="ARBA00022556"/>
    </source>
</evidence>
<dbReference type="GO" id="GO:0008780">
    <property type="term" value="F:acyl-[acyl-carrier-protein]-UDP-N-acetylglucosamine O-acyltransferase activity"/>
    <property type="evidence" value="ECO:0007669"/>
    <property type="project" value="UniProtKB-EC"/>
</dbReference>
<evidence type="ECO:0000256" key="3">
    <source>
        <dbReference type="ARBA" id="ARBA00022679"/>
    </source>
</evidence>
<dbReference type="InterPro" id="IPR011004">
    <property type="entry name" value="Trimer_LpxA-like_sf"/>
</dbReference>
<dbReference type="NCBIfam" id="NF003657">
    <property type="entry name" value="PRK05289.1"/>
    <property type="match status" value="1"/>
</dbReference>
<protein>
    <submittedName>
        <fullName evidence="7">Acyl-[acyl-carrier-protein]--UDP-N-acetylglucosamine O-acyltransferase</fullName>
        <ecNumber evidence="7">2.3.1.129</ecNumber>
    </submittedName>
</protein>
<dbReference type="Gene3D" id="2.160.10.10">
    <property type="entry name" value="Hexapeptide repeat proteins"/>
    <property type="match status" value="1"/>
</dbReference>
<keyword evidence="4" id="KW-0443">Lipid metabolism</keyword>
<dbReference type="InterPro" id="IPR029098">
    <property type="entry name" value="Acetyltransf_C"/>
</dbReference>
<sequence>MSIDPRAVIDPSAQLGQNVTVSPYSIIGANVEIGDDSWIGPHVVINGPTRIGTENRIFQFASIGEIPQDKKYYGEKSRLEIGDRNTIREFVTINRGTDDGGSVTSIGSDNWLMAYIHIAHDCIVGNHVTMANAASLAGHVQIDDYAILGGFTLVHQFCAVGSHAFCGMGSAISKDVPPYVMVNGNPAHPHGLNIEGLKRMNKDKETMQALREAYKVIYRSGHTTKEAANYLRGSSETFEEVAKILSFIQASQRGIIR</sequence>
<dbReference type="SUPFAM" id="SSF51161">
    <property type="entry name" value="Trimeric LpxA-like enzymes"/>
    <property type="match status" value="1"/>
</dbReference>
<evidence type="ECO:0000256" key="5">
    <source>
        <dbReference type="ARBA" id="ARBA00023315"/>
    </source>
</evidence>
<evidence type="ECO:0000259" key="6">
    <source>
        <dbReference type="Pfam" id="PF13720"/>
    </source>
</evidence>
<keyword evidence="1" id="KW-0444">Lipid biosynthesis</keyword>
<gene>
    <name evidence="7" type="ORF">MNBD_GAMMA21-422</name>
</gene>
<evidence type="ECO:0000256" key="4">
    <source>
        <dbReference type="ARBA" id="ARBA00023098"/>
    </source>
</evidence>
<dbReference type="Gene3D" id="1.20.1180.10">
    <property type="entry name" value="Udp N-acetylglucosamine O-acyltransferase, C-terminal domain"/>
    <property type="match status" value="1"/>
</dbReference>
<reference evidence="7" key="1">
    <citation type="submission" date="2018-06" db="EMBL/GenBank/DDBJ databases">
        <authorList>
            <person name="Zhirakovskaya E."/>
        </authorList>
    </citation>
    <scope>NUCLEOTIDE SEQUENCE</scope>
</reference>